<protein>
    <submittedName>
        <fullName evidence="3">Uncharacterized protein</fullName>
    </submittedName>
</protein>
<reference evidence="3" key="1">
    <citation type="submission" date="2022-12" db="EMBL/GenBank/DDBJ databases">
        <authorList>
            <person name="Webb A."/>
        </authorList>
    </citation>
    <scope>NUCLEOTIDE SEQUENCE</scope>
    <source>
        <strain evidence="3">Pf2</strain>
    </source>
</reference>
<keyword evidence="2" id="KW-0472">Membrane</keyword>
<feature type="compositionally biased region" description="Basic and acidic residues" evidence="1">
    <location>
        <begin position="348"/>
        <end position="407"/>
    </location>
</feature>
<feature type="region of interest" description="Disordered" evidence="1">
    <location>
        <begin position="97"/>
        <end position="188"/>
    </location>
</feature>
<gene>
    <name evidence="3" type="ORF">PFR002_LOCUS3313</name>
</gene>
<sequence length="552" mass="60417">MSFKFPSLKQFKHIRRTMDEWRRWEVELKELPAKASRASSTGNDGRPADNRARRNYDECLYLAYKKGLSLILNGEEIPGITDRNHLDDPPWSLRSFKSRIGGLDTDEDPAAHAKTSPQLQPPPSRLLEESEASPQLQNKQGDNDAAAPSAKGDTVRNDKDDASRNTEDDATHDTDGDAARIGVRDTPRNAGIDVTREFTRDVDGDAARIDFRDTARNAGIDATRELTHTARRVKRDANGDSGRSTAITERGVEVTNDYNATAPSAKGDTARNTKDDASRNTEDDATHDTDGDAARIGVRDTPHSAGIDATRELTCDADGDAALSTAITERGVEVFNDYDAAAPSAKGDTARNDKDEASRNTEDDATRDADGDAARIDFRDTAQNDGIDSTRELTRDADDDSSRDTARRMPKLPSLEILLDESNVIPTVTPPVVVRQVIPNGVMPKVTPLMIILVVLDVTPKTMLKLTSKVLPLVILFFILLVILLVMPDVALKPEQETKDVAEKKAGAQLLKRQMQKEQKQSNRRVNEEATIKSSMGKASIIEAAVIDAGSK</sequence>
<feature type="compositionally biased region" description="Basic and acidic residues" evidence="1">
    <location>
        <begin position="268"/>
        <end position="302"/>
    </location>
</feature>
<evidence type="ECO:0000313" key="3">
    <source>
        <dbReference type="EMBL" id="CAI5716645.1"/>
    </source>
</evidence>
<evidence type="ECO:0000313" key="4">
    <source>
        <dbReference type="Proteomes" id="UP001159659"/>
    </source>
</evidence>
<accession>A0AAV0TBY7</accession>
<comment type="caution">
    <text evidence="3">The sequence shown here is derived from an EMBL/GenBank/DDBJ whole genome shotgun (WGS) entry which is preliminary data.</text>
</comment>
<evidence type="ECO:0000256" key="1">
    <source>
        <dbReference type="SAM" id="MobiDB-lite"/>
    </source>
</evidence>
<keyword evidence="2" id="KW-0812">Transmembrane</keyword>
<feature type="region of interest" description="Disordered" evidence="1">
    <location>
        <begin position="342"/>
        <end position="407"/>
    </location>
</feature>
<feature type="compositionally biased region" description="Basic and acidic residues" evidence="1">
    <location>
        <begin position="153"/>
        <end position="187"/>
    </location>
</feature>
<dbReference type="AlphaFoldDB" id="A0AAV0TBY7"/>
<feature type="transmembrane region" description="Helical" evidence="2">
    <location>
        <begin position="470"/>
        <end position="487"/>
    </location>
</feature>
<keyword evidence="2" id="KW-1133">Transmembrane helix</keyword>
<feature type="region of interest" description="Disordered" evidence="1">
    <location>
        <begin position="32"/>
        <end position="52"/>
    </location>
</feature>
<dbReference type="EMBL" id="CANTFK010000459">
    <property type="protein sequence ID" value="CAI5716645.1"/>
    <property type="molecule type" value="Genomic_DNA"/>
</dbReference>
<organism evidence="3 4">
    <name type="scientific">Peronospora farinosa</name>
    <dbReference type="NCBI Taxonomy" id="134698"/>
    <lineage>
        <taxon>Eukaryota</taxon>
        <taxon>Sar</taxon>
        <taxon>Stramenopiles</taxon>
        <taxon>Oomycota</taxon>
        <taxon>Peronosporomycetes</taxon>
        <taxon>Peronosporales</taxon>
        <taxon>Peronosporaceae</taxon>
        <taxon>Peronospora</taxon>
    </lineage>
</organism>
<name>A0AAV0TBY7_9STRA</name>
<dbReference type="Proteomes" id="UP001159659">
    <property type="component" value="Unassembled WGS sequence"/>
</dbReference>
<evidence type="ECO:0000256" key="2">
    <source>
        <dbReference type="SAM" id="Phobius"/>
    </source>
</evidence>
<feature type="region of interest" description="Disordered" evidence="1">
    <location>
        <begin position="233"/>
        <end position="307"/>
    </location>
</feature>
<proteinExistence type="predicted"/>